<dbReference type="Gene3D" id="3.30.1330.230">
    <property type="match status" value="1"/>
</dbReference>
<dbReference type="PANTHER" id="PTHR37809">
    <property type="entry name" value="RIBOSOMAL PROTEIN S12 METHYLTHIOTRANSFERASE ACCESSORY FACTOR YCAO"/>
    <property type="match status" value="1"/>
</dbReference>
<protein>
    <submittedName>
        <fullName evidence="2">YcaO-like family protein</fullName>
    </submittedName>
</protein>
<dbReference type="Pfam" id="PF02624">
    <property type="entry name" value="YcaO"/>
    <property type="match status" value="1"/>
</dbReference>
<dbReference type="PROSITE" id="PS51664">
    <property type="entry name" value="YCAO"/>
    <property type="match status" value="1"/>
</dbReference>
<gene>
    <name evidence="2" type="ORF">ACFQ07_20925</name>
</gene>
<name>A0ABW3CLB2_9ACTN</name>
<evidence type="ECO:0000313" key="2">
    <source>
        <dbReference type="EMBL" id="MFD0854715.1"/>
    </source>
</evidence>
<evidence type="ECO:0000259" key="1">
    <source>
        <dbReference type="PROSITE" id="PS51664"/>
    </source>
</evidence>
<comment type="caution">
    <text evidence="2">The sequence shown here is derived from an EMBL/GenBank/DDBJ whole genome shotgun (WGS) entry which is preliminary data.</text>
</comment>
<dbReference type="PANTHER" id="PTHR37809:SF1">
    <property type="entry name" value="RIBOSOMAL PROTEIN S12 METHYLTHIOTRANSFERASE ACCESSORY FACTOR YCAO"/>
    <property type="match status" value="1"/>
</dbReference>
<accession>A0ABW3CLB2</accession>
<feature type="domain" description="YcaO" evidence="1">
    <location>
        <begin position="1"/>
        <end position="114"/>
    </location>
</feature>
<dbReference type="EMBL" id="JBHTIR010003129">
    <property type="protein sequence ID" value="MFD0854715.1"/>
    <property type="molecule type" value="Genomic_DNA"/>
</dbReference>
<sequence>RWWNHATVANQPYLLPDPAGPPVPCAASPSTAGGDLDGGIDGIRRLSRRHGLDVLVLDQTRPDVEMPVAKVIVPGLRHFWARFAPGRLYDVPVALGQLGEPTPYKELNPIAMFL</sequence>
<keyword evidence="3" id="KW-1185">Reference proteome</keyword>
<feature type="non-terminal residue" evidence="2">
    <location>
        <position position="1"/>
    </location>
</feature>
<reference evidence="3" key="1">
    <citation type="journal article" date="2019" name="Int. J. Syst. Evol. Microbiol.">
        <title>The Global Catalogue of Microorganisms (GCM) 10K type strain sequencing project: providing services to taxonomists for standard genome sequencing and annotation.</title>
        <authorList>
            <consortium name="The Broad Institute Genomics Platform"/>
            <consortium name="The Broad Institute Genome Sequencing Center for Infectious Disease"/>
            <person name="Wu L."/>
            <person name="Ma J."/>
        </authorList>
    </citation>
    <scope>NUCLEOTIDE SEQUENCE [LARGE SCALE GENOMIC DNA]</scope>
    <source>
        <strain evidence="3">JCM 31696</strain>
    </source>
</reference>
<evidence type="ECO:0000313" key="3">
    <source>
        <dbReference type="Proteomes" id="UP001597083"/>
    </source>
</evidence>
<dbReference type="InterPro" id="IPR003776">
    <property type="entry name" value="YcaO-like_dom"/>
</dbReference>
<dbReference type="Proteomes" id="UP001597083">
    <property type="component" value="Unassembled WGS sequence"/>
</dbReference>
<organism evidence="2 3">
    <name type="scientific">Actinomadura adrarensis</name>
    <dbReference type="NCBI Taxonomy" id="1819600"/>
    <lineage>
        <taxon>Bacteria</taxon>
        <taxon>Bacillati</taxon>
        <taxon>Actinomycetota</taxon>
        <taxon>Actinomycetes</taxon>
        <taxon>Streptosporangiales</taxon>
        <taxon>Thermomonosporaceae</taxon>
        <taxon>Actinomadura</taxon>
    </lineage>
</organism>
<proteinExistence type="predicted"/>